<comment type="caution">
    <text evidence="6">The sequence shown here is derived from an EMBL/GenBank/DDBJ whole genome shotgun (WGS) entry which is preliminary data.</text>
</comment>
<reference evidence="6 7" key="1">
    <citation type="submission" date="2019-09" db="EMBL/GenBank/DDBJ databases">
        <title>Genome sequence of Rhodovastum atsumiense, a diverse member of the Acetobacteraceae family of non-sulfur purple photosynthetic bacteria.</title>
        <authorList>
            <person name="Meyer T."/>
            <person name="Kyndt J."/>
        </authorList>
    </citation>
    <scope>NUCLEOTIDE SEQUENCE [LARGE SCALE GENOMIC DNA]</scope>
    <source>
        <strain evidence="6 7">DSM 21279</strain>
    </source>
</reference>
<keyword evidence="2" id="KW-0645">Protease</keyword>
<dbReference type="Pfam" id="PF13650">
    <property type="entry name" value="Asp_protease_2"/>
    <property type="match status" value="1"/>
</dbReference>
<feature type="signal peptide" evidence="5">
    <location>
        <begin position="1"/>
        <end position="20"/>
    </location>
</feature>
<feature type="chain" id="PRO_5024365188" description="Peptidase A2 domain-containing protein" evidence="5">
    <location>
        <begin position="21"/>
        <end position="305"/>
    </location>
</feature>
<dbReference type="InterPro" id="IPR034122">
    <property type="entry name" value="Retropepsin-like_bacterial"/>
</dbReference>
<proteinExistence type="inferred from homology"/>
<dbReference type="AlphaFoldDB" id="A0A5M6IPZ6"/>
<dbReference type="RefSeq" id="WP_150043515.1">
    <property type="nucleotide sequence ID" value="NZ_OW485601.1"/>
</dbReference>
<organism evidence="6 7">
    <name type="scientific">Rhodovastum atsumiense</name>
    <dbReference type="NCBI Taxonomy" id="504468"/>
    <lineage>
        <taxon>Bacteria</taxon>
        <taxon>Pseudomonadati</taxon>
        <taxon>Pseudomonadota</taxon>
        <taxon>Alphaproteobacteria</taxon>
        <taxon>Acetobacterales</taxon>
        <taxon>Acetobacteraceae</taxon>
        <taxon>Rhodovastum</taxon>
    </lineage>
</organism>
<accession>A0A5M6IPZ6</accession>
<dbReference type="SUPFAM" id="SSF50630">
    <property type="entry name" value="Acid proteases"/>
    <property type="match status" value="2"/>
</dbReference>
<dbReference type="Proteomes" id="UP000325255">
    <property type="component" value="Unassembled WGS sequence"/>
</dbReference>
<keyword evidence="7" id="KW-1185">Reference proteome</keyword>
<dbReference type="GO" id="GO:0006508">
    <property type="term" value="P:proteolysis"/>
    <property type="evidence" value="ECO:0007669"/>
    <property type="project" value="UniProtKB-KW"/>
</dbReference>
<dbReference type="InterPro" id="IPR021109">
    <property type="entry name" value="Peptidase_aspartic_dom_sf"/>
</dbReference>
<evidence type="ECO:0000256" key="5">
    <source>
        <dbReference type="SAM" id="SignalP"/>
    </source>
</evidence>
<comment type="similarity">
    <text evidence="1">Belongs to the DDI1 family.</text>
</comment>
<dbReference type="CDD" id="cd05483">
    <property type="entry name" value="retropepsin_like_bacteria"/>
    <property type="match status" value="1"/>
</dbReference>
<keyword evidence="3" id="KW-0064">Aspartyl protease</keyword>
<keyword evidence="5" id="KW-0732">Signal</keyword>
<evidence type="ECO:0000256" key="2">
    <source>
        <dbReference type="ARBA" id="ARBA00022670"/>
    </source>
</evidence>
<dbReference type="PANTHER" id="PTHR12917:SF1">
    <property type="entry name" value="AT13091P"/>
    <property type="match status" value="1"/>
</dbReference>
<dbReference type="Pfam" id="PF13975">
    <property type="entry name" value="gag-asp_proteas"/>
    <property type="match status" value="1"/>
</dbReference>
<evidence type="ECO:0008006" key="8">
    <source>
        <dbReference type="Google" id="ProtNLM"/>
    </source>
</evidence>
<dbReference type="PANTHER" id="PTHR12917">
    <property type="entry name" value="ASPARTYL PROTEASE DDI-RELATED"/>
    <property type="match status" value="1"/>
</dbReference>
<dbReference type="OrthoDB" id="7274117at2"/>
<keyword evidence="4" id="KW-0378">Hydrolase</keyword>
<evidence type="ECO:0000313" key="7">
    <source>
        <dbReference type="Proteomes" id="UP000325255"/>
    </source>
</evidence>
<name>A0A5M6IPZ6_9PROT</name>
<evidence type="ECO:0000256" key="3">
    <source>
        <dbReference type="ARBA" id="ARBA00022750"/>
    </source>
</evidence>
<protein>
    <recommendedName>
        <fullName evidence="8">Peptidase A2 domain-containing protein</fullName>
    </recommendedName>
</protein>
<dbReference type="GO" id="GO:0004190">
    <property type="term" value="F:aspartic-type endopeptidase activity"/>
    <property type="evidence" value="ECO:0007669"/>
    <property type="project" value="UniProtKB-KW"/>
</dbReference>
<dbReference type="Gene3D" id="2.40.70.10">
    <property type="entry name" value="Acid Proteases"/>
    <property type="match status" value="2"/>
</dbReference>
<evidence type="ECO:0000313" key="6">
    <source>
        <dbReference type="EMBL" id="KAA5609555.1"/>
    </source>
</evidence>
<sequence>MRNSLVPAVALLLSLLSACAGPPREGCGLTASRELPLSPLGPFRGVPSTINGVPALLVVDTGAGHTVISDGTARRAGVVPDLQRLVRSTGIGGTSVFPTGQVERMSLGGVPVLRPVVTIMPGVPIADGNLGMDILGDADLDIDMPAGRLTLHHGRLCPDEAPPWTARATELETVAQEPRAASPAARPRLLLAVMELDGRQALAMLDTGAGRSVVSRAFVGRLGVDAAALAQRPGVVIAGLSTETGEGRIWQFGQARIGSDILPAPALVVADLHGAAFDVLLGMDYLGQRRVWISYGARRILVARP</sequence>
<dbReference type="EMBL" id="VWPK01000048">
    <property type="protein sequence ID" value="KAA5609555.1"/>
    <property type="molecule type" value="Genomic_DNA"/>
</dbReference>
<evidence type="ECO:0000256" key="1">
    <source>
        <dbReference type="ARBA" id="ARBA00009136"/>
    </source>
</evidence>
<dbReference type="PROSITE" id="PS51257">
    <property type="entry name" value="PROKAR_LIPOPROTEIN"/>
    <property type="match status" value="1"/>
</dbReference>
<gene>
    <name evidence="6" type="ORF">F1189_23775</name>
</gene>
<evidence type="ECO:0000256" key="4">
    <source>
        <dbReference type="ARBA" id="ARBA00022801"/>
    </source>
</evidence>